<dbReference type="Pfam" id="PF04203">
    <property type="entry name" value="Sortase"/>
    <property type="match status" value="1"/>
</dbReference>
<feature type="region of interest" description="Disordered" evidence="2">
    <location>
        <begin position="67"/>
        <end position="108"/>
    </location>
</feature>
<evidence type="ECO:0000313" key="5">
    <source>
        <dbReference type="Proteomes" id="UP001500368"/>
    </source>
</evidence>
<dbReference type="EMBL" id="BAABLW010000007">
    <property type="protein sequence ID" value="GAA4923954.1"/>
    <property type="molecule type" value="Genomic_DNA"/>
</dbReference>
<sequence length="248" mass="25847">MGSSGVDEDSQDPSNPDSTQQRLAAIRAGETHTGVLPRTAVLAVLAAIASIIALVASGIFIAKSLPGQAPPPQPSETITSRSAPLPTETFSVPNPEPSPAPPAPQISGDAVIISGHTIPLQTIGATGGHLQIPEHDAGLYEDQAQPGAERGAALIAAHVDTADGGQGPFWPIHRLTPGETIIVLHQEQEHHYIVTELSVHEQTQLPPELFDHAGDHVLHLMTCAGAATDTDGPWRYEDNLIATAVPAP</sequence>
<organism evidence="4 5">
    <name type="scientific">Nesterenkonia rhizosphaerae</name>
    <dbReference type="NCBI Taxonomy" id="1348272"/>
    <lineage>
        <taxon>Bacteria</taxon>
        <taxon>Bacillati</taxon>
        <taxon>Actinomycetota</taxon>
        <taxon>Actinomycetes</taxon>
        <taxon>Micrococcales</taxon>
        <taxon>Micrococcaceae</taxon>
        <taxon>Nesterenkonia</taxon>
    </lineage>
</organism>
<proteinExistence type="predicted"/>
<feature type="compositionally biased region" description="Pro residues" evidence="2">
    <location>
        <begin position="94"/>
        <end position="104"/>
    </location>
</feature>
<dbReference type="SUPFAM" id="SSF63817">
    <property type="entry name" value="Sortase"/>
    <property type="match status" value="1"/>
</dbReference>
<evidence type="ECO:0000256" key="2">
    <source>
        <dbReference type="SAM" id="MobiDB-lite"/>
    </source>
</evidence>
<feature type="compositionally biased region" description="Acidic residues" evidence="2">
    <location>
        <begin position="1"/>
        <end position="11"/>
    </location>
</feature>
<dbReference type="InterPro" id="IPR005754">
    <property type="entry name" value="Sortase"/>
</dbReference>
<keyword evidence="3" id="KW-0472">Membrane</keyword>
<feature type="compositionally biased region" description="Polar residues" evidence="2">
    <location>
        <begin position="12"/>
        <end position="21"/>
    </location>
</feature>
<reference evidence="5" key="1">
    <citation type="journal article" date="2019" name="Int. J. Syst. Evol. Microbiol.">
        <title>The Global Catalogue of Microorganisms (GCM) 10K type strain sequencing project: providing services to taxonomists for standard genome sequencing and annotation.</title>
        <authorList>
            <consortium name="The Broad Institute Genomics Platform"/>
            <consortium name="The Broad Institute Genome Sequencing Center for Infectious Disease"/>
            <person name="Wu L."/>
            <person name="Ma J."/>
        </authorList>
    </citation>
    <scope>NUCLEOTIDE SEQUENCE [LARGE SCALE GENOMIC DNA]</scope>
    <source>
        <strain evidence="5">JCM 19129</strain>
    </source>
</reference>
<feature type="region of interest" description="Disordered" evidence="2">
    <location>
        <begin position="1"/>
        <end position="21"/>
    </location>
</feature>
<comment type="caution">
    <text evidence="4">The sequence shown here is derived from an EMBL/GenBank/DDBJ whole genome shotgun (WGS) entry which is preliminary data.</text>
</comment>
<protein>
    <recommendedName>
        <fullName evidence="6">Sortase family protein</fullName>
    </recommendedName>
</protein>
<keyword evidence="3" id="KW-0812">Transmembrane</keyword>
<feature type="transmembrane region" description="Helical" evidence="3">
    <location>
        <begin position="40"/>
        <end position="62"/>
    </location>
</feature>
<name>A0ABP9G3F5_9MICC</name>
<accession>A0ABP9G3F5</accession>
<keyword evidence="5" id="KW-1185">Reference proteome</keyword>
<keyword evidence="1" id="KW-0378">Hydrolase</keyword>
<evidence type="ECO:0000256" key="3">
    <source>
        <dbReference type="SAM" id="Phobius"/>
    </source>
</evidence>
<dbReference type="CDD" id="cd05829">
    <property type="entry name" value="Sortase_F"/>
    <property type="match status" value="1"/>
</dbReference>
<gene>
    <name evidence="4" type="ORF">GCM10025790_21420</name>
</gene>
<evidence type="ECO:0008006" key="6">
    <source>
        <dbReference type="Google" id="ProtNLM"/>
    </source>
</evidence>
<dbReference type="Gene3D" id="2.40.260.10">
    <property type="entry name" value="Sortase"/>
    <property type="match status" value="1"/>
</dbReference>
<dbReference type="InterPro" id="IPR042001">
    <property type="entry name" value="Sortase_F"/>
</dbReference>
<dbReference type="InterPro" id="IPR023365">
    <property type="entry name" value="Sortase_dom-sf"/>
</dbReference>
<keyword evidence="3" id="KW-1133">Transmembrane helix</keyword>
<evidence type="ECO:0000313" key="4">
    <source>
        <dbReference type="EMBL" id="GAA4923954.1"/>
    </source>
</evidence>
<evidence type="ECO:0000256" key="1">
    <source>
        <dbReference type="ARBA" id="ARBA00022801"/>
    </source>
</evidence>
<dbReference type="Proteomes" id="UP001500368">
    <property type="component" value="Unassembled WGS sequence"/>
</dbReference>
<feature type="compositionally biased region" description="Polar residues" evidence="2">
    <location>
        <begin position="75"/>
        <end position="92"/>
    </location>
</feature>